<evidence type="ECO:0000256" key="3">
    <source>
        <dbReference type="ARBA" id="ARBA00022679"/>
    </source>
</evidence>
<evidence type="ECO:0000313" key="6">
    <source>
        <dbReference type="EMBL" id="GGI25618.1"/>
    </source>
</evidence>
<dbReference type="Proteomes" id="UP000645390">
    <property type="component" value="Unassembled WGS sequence"/>
</dbReference>
<protein>
    <recommendedName>
        <fullName evidence="2">histidine kinase</fullName>
        <ecNumber evidence="2">2.7.13.3</ecNumber>
    </recommendedName>
</protein>
<dbReference type="EMBL" id="BMDJ01000004">
    <property type="protein sequence ID" value="GGI25618.1"/>
    <property type="molecule type" value="Genomic_DNA"/>
</dbReference>
<dbReference type="InterPro" id="IPR036890">
    <property type="entry name" value="HATPase_C_sf"/>
</dbReference>
<dbReference type="InterPro" id="IPR003594">
    <property type="entry name" value="HATPase_dom"/>
</dbReference>
<evidence type="ECO:0000256" key="1">
    <source>
        <dbReference type="ARBA" id="ARBA00000085"/>
    </source>
</evidence>
<proteinExistence type="predicted"/>
<dbReference type="PROSITE" id="PS50109">
    <property type="entry name" value="HIS_KIN"/>
    <property type="match status" value="1"/>
</dbReference>
<dbReference type="PRINTS" id="PR00344">
    <property type="entry name" value="BCTRLSENSOR"/>
</dbReference>
<evidence type="ECO:0000313" key="7">
    <source>
        <dbReference type="Proteomes" id="UP000645390"/>
    </source>
</evidence>
<accession>A0ABQ2BGF1</accession>
<dbReference type="EC" id="2.7.13.3" evidence="2"/>
<evidence type="ECO:0000256" key="2">
    <source>
        <dbReference type="ARBA" id="ARBA00012438"/>
    </source>
</evidence>
<dbReference type="Pfam" id="PF02518">
    <property type="entry name" value="HATPase_c"/>
    <property type="match status" value="1"/>
</dbReference>
<name>A0ABQ2BGF1_9SPHI</name>
<evidence type="ECO:0000256" key="4">
    <source>
        <dbReference type="ARBA" id="ARBA00022777"/>
    </source>
</evidence>
<dbReference type="InterPro" id="IPR004358">
    <property type="entry name" value="Sig_transdc_His_kin-like_C"/>
</dbReference>
<dbReference type="SUPFAM" id="SSF55874">
    <property type="entry name" value="ATPase domain of HSP90 chaperone/DNA topoisomerase II/histidine kinase"/>
    <property type="match status" value="1"/>
</dbReference>
<dbReference type="SMART" id="SM00387">
    <property type="entry name" value="HATPase_c"/>
    <property type="match status" value="1"/>
</dbReference>
<dbReference type="InterPro" id="IPR005467">
    <property type="entry name" value="His_kinase_dom"/>
</dbReference>
<organism evidence="6 7">
    <name type="scientific">Pedobacter mendelii</name>
    <dbReference type="NCBI Taxonomy" id="1908240"/>
    <lineage>
        <taxon>Bacteria</taxon>
        <taxon>Pseudomonadati</taxon>
        <taxon>Bacteroidota</taxon>
        <taxon>Sphingobacteriia</taxon>
        <taxon>Sphingobacteriales</taxon>
        <taxon>Sphingobacteriaceae</taxon>
        <taxon>Pedobacter</taxon>
    </lineage>
</organism>
<dbReference type="Gene3D" id="3.30.565.10">
    <property type="entry name" value="Histidine kinase-like ATPase, C-terminal domain"/>
    <property type="match status" value="1"/>
</dbReference>
<keyword evidence="7" id="KW-1185">Reference proteome</keyword>
<dbReference type="RefSeq" id="WP_188413432.1">
    <property type="nucleotide sequence ID" value="NZ_BMDJ01000004.1"/>
</dbReference>
<feature type="domain" description="Histidine kinase" evidence="5">
    <location>
        <begin position="1"/>
        <end position="94"/>
    </location>
</feature>
<dbReference type="PANTHER" id="PTHR43047">
    <property type="entry name" value="TWO-COMPONENT HISTIDINE PROTEIN KINASE"/>
    <property type="match status" value="1"/>
</dbReference>
<evidence type="ECO:0000259" key="5">
    <source>
        <dbReference type="PROSITE" id="PS50109"/>
    </source>
</evidence>
<keyword evidence="3" id="KW-0808">Transferase</keyword>
<keyword evidence="4" id="KW-0418">Kinase</keyword>
<sequence length="95" mass="10840">MWFLVVAIEIFFSASKKTVTSSIKNNDEGIKEEDQKKPFDSYYRADNIQTRKVSGFGLGLYLSAELVKLHNGKIWMESELGKGSRFSFSLLLKQV</sequence>
<dbReference type="PANTHER" id="PTHR43047:SF72">
    <property type="entry name" value="OSMOSENSING HISTIDINE PROTEIN KINASE SLN1"/>
    <property type="match status" value="1"/>
</dbReference>
<reference evidence="7" key="1">
    <citation type="journal article" date="2019" name="Int. J. Syst. Evol. Microbiol.">
        <title>The Global Catalogue of Microorganisms (GCM) 10K type strain sequencing project: providing services to taxonomists for standard genome sequencing and annotation.</title>
        <authorList>
            <consortium name="The Broad Institute Genomics Platform"/>
            <consortium name="The Broad Institute Genome Sequencing Center for Infectious Disease"/>
            <person name="Wu L."/>
            <person name="Ma J."/>
        </authorList>
    </citation>
    <scope>NUCLEOTIDE SEQUENCE [LARGE SCALE GENOMIC DNA]</scope>
    <source>
        <strain evidence="7">CCM 8939</strain>
    </source>
</reference>
<comment type="caution">
    <text evidence="6">The sequence shown here is derived from an EMBL/GenBank/DDBJ whole genome shotgun (WGS) entry which is preliminary data.</text>
</comment>
<gene>
    <name evidence="6" type="ORF">GCM10008119_18560</name>
</gene>
<comment type="catalytic activity">
    <reaction evidence="1">
        <text>ATP + protein L-histidine = ADP + protein N-phospho-L-histidine.</text>
        <dbReference type="EC" id="2.7.13.3"/>
    </reaction>
</comment>